<dbReference type="RefSeq" id="WP_046056980.1">
    <property type="nucleotide sequence ID" value="NZ_LACH01000088.1"/>
</dbReference>
<dbReference type="Proteomes" id="UP000033400">
    <property type="component" value="Unassembled WGS sequence"/>
</dbReference>
<evidence type="ECO:0008006" key="4">
    <source>
        <dbReference type="Google" id="ProtNLM"/>
    </source>
</evidence>
<keyword evidence="1" id="KW-1133">Transmembrane helix</keyword>
<feature type="transmembrane region" description="Helical" evidence="1">
    <location>
        <begin position="38"/>
        <end position="58"/>
    </location>
</feature>
<comment type="caution">
    <text evidence="2">The sequence shown here is derived from an EMBL/GenBank/DDBJ whole genome shotgun (WGS) entry which is preliminary data.</text>
</comment>
<feature type="transmembrane region" description="Helical" evidence="1">
    <location>
        <begin position="12"/>
        <end position="32"/>
    </location>
</feature>
<organism evidence="2 3">
    <name type="scientific">Pseudomonas fluorescens</name>
    <dbReference type="NCBI Taxonomy" id="294"/>
    <lineage>
        <taxon>Bacteria</taxon>
        <taxon>Pseudomonadati</taxon>
        <taxon>Pseudomonadota</taxon>
        <taxon>Gammaproteobacteria</taxon>
        <taxon>Pseudomonadales</taxon>
        <taxon>Pseudomonadaceae</taxon>
        <taxon>Pseudomonas</taxon>
    </lineage>
</organism>
<dbReference type="AlphaFoldDB" id="A0A0F4UTR6"/>
<evidence type="ECO:0000313" key="2">
    <source>
        <dbReference type="EMBL" id="KJZ60078.1"/>
    </source>
</evidence>
<evidence type="ECO:0000313" key="3">
    <source>
        <dbReference type="Proteomes" id="UP000033400"/>
    </source>
</evidence>
<protein>
    <recommendedName>
        <fullName evidence="4">DUF2933 domain-containing protein</fullName>
    </recommendedName>
</protein>
<dbReference type="EMBL" id="LACH01000088">
    <property type="protein sequence ID" value="KJZ60078.1"/>
    <property type="molecule type" value="Genomic_DNA"/>
</dbReference>
<keyword evidence="1" id="KW-0472">Membrane</keyword>
<dbReference type="OrthoDB" id="7007801at2"/>
<accession>A0A0F4UTR6</accession>
<sequence length="96" mass="10377">MTKNIAPYARGMLQRHPLLAGLTAAIAFTLLFNLNTLFASVTVPILLSILPCVLMIGLCMKSMGGKTACEQKASDQPLLTQSLSKTQVVDQENYHA</sequence>
<proteinExistence type="predicted"/>
<gene>
    <name evidence="2" type="ORF">VD17_29905</name>
</gene>
<reference evidence="2 3" key="1">
    <citation type="submission" date="2015-03" db="EMBL/GenBank/DDBJ databases">
        <title>Comparative genomics of Pseudomonas insights into diversity of traits involved in vanlence and defense.</title>
        <authorList>
            <person name="Qin Y."/>
        </authorList>
    </citation>
    <scope>NUCLEOTIDE SEQUENCE [LARGE SCALE GENOMIC DNA]</scope>
    <source>
        <strain evidence="2 3">H24</strain>
    </source>
</reference>
<keyword evidence="1" id="KW-0812">Transmembrane</keyword>
<evidence type="ECO:0000256" key="1">
    <source>
        <dbReference type="SAM" id="Phobius"/>
    </source>
</evidence>
<name>A0A0F4UTR6_PSEFL</name>
<dbReference type="PATRIC" id="fig|294.133.peg.6241"/>